<dbReference type="Gene3D" id="3.40.50.10240">
    <property type="entry name" value="Thiamin pyrophosphokinase, catalytic domain"/>
    <property type="match status" value="1"/>
</dbReference>
<dbReference type="RefSeq" id="WP_085793199.1">
    <property type="nucleotide sequence ID" value="NZ_FWFK01000007.1"/>
</dbReference>
<evidence type="ECO:0000313" key="7">
    <source>
        <dbReference type="EMBL" id="SLN68280.1"/>
    </source>
</evidence>
<proteinExistence type="predicted"/>
<dbReference type="OrthoDB" id="7057856at2"/>
<dbReference type="InterPro" id="IPR007371">
    <property type="entry name" value="TPK_catalytic"/>
</dbReference>
<dbReference type="InterPro" id="IPR036371">
    <property type="entry name" value="TPK_B1-bd_sf"/>
</dbReference>
<dbReference type="SUPFAM" id="SSF63862">
    <property type="entry name" value="Thiamin pyrophosphokinase, substrate-binding domain"/>
    <property type="match status" value="1"/>
</dbReference>
<dbReference type="Pfam" id="PF04263">
    <property type="entry name" value="TPK_catalytic"/>
    <property type="match status" value="1"/>
</dbReference>
<dbReference type="SUPFAM" id="SSF63999">
    <property type="entry name" value="Thiamin pyrophosphokinase, catalytic domain"/>
    <property type="match status" value="1"/>
</dbReference>
<evidence type="ECO:0000256" key="4">
    <source>
        <dbReference type="ARBA" id="ARBA00022840"/>
    </source>
</evidence>
<evidence type="ECO:0000256" key="5">
    <source>
        <dbReference type="NCBIfam" id="TIGR01378"/>
    </source>
</evidence>
<dbReference type="EMBL" id="FWFK01000007">
    <property type="protein sequence ID" value="SLN68280.1"/>
    <property type="molecule type" value="Genomic_DNA"/>
</dbReference>
<dbReference type="PANTHER" id="PTHR41299:SF1">
    <property type="entry name" value="THIAMINE PYROPHOSPHOKINASE"/>
    <property type="match status" value="1"/>
</dbReference>
<dbReference type="InterPro" id="IPR053149">
    <property type="entry name" value="TPK"/>
</dbReference>
<evidence type="ECO:0000313" key="8">
    <source>
        <dbReference type="Proteomes" id="UP000193570"/>
    </source>
</evidence>
<dbReference type="GO" id="GO:0005524">
    <property type="term" value="F:ATP binding"/>
    <property type="evidence" value="ECO:0007669"/>
    <property type="project" value="UniProtKB-KW"/>
</dbReference>
<dbReference type="PANTHER" id="PTHR41299">
    <property type="entry name" value="THIAMINE PYROPHOSPHOKINASE"/>
    <property type="match status" value="1"/>
</dbReference>
<dbReference type="NCBIfam" id="TIGR01378">
    <property type="entry name" value="thi_PPkinase"/>
    <property type="match status" value="1"/>
</dbReference>
<name>A0A1X7A2J2_9RHOB</name>
<dbReference type="InterPro" id="IPR006282">
    <property type="entry name" value="Thi_PPkinase"/>
</dbReference>
<keyword evidence="8" id="KW-1185">Reference proteome</keyword>
<evidence type="ECO:0000256" key="1">
    <source>
        <dbReference type="ARBA" id="ARBA00022679"/>
    </source>
</evidence>
<sequence length="229" mass="23471">MSEPILCRDGAVLLVGGGETSGPALRAASARVSGIVAADSGADRLLAESISPDAVIGDMDSISQSALASIPSERLHHIAEQDSTDFDKCLRHIRAPLVLAHGFLGARLDHALAVLSVLARYPDRTCLLAGPSDTVALLPPEVTLDLDPGTRVSLWPLAPVAGRSTGLRWPIEGLAFAPDGAVGTSNAATGPVTLFMDAPRMLVILPAAAAGSLEAGLAARPASWPARAI</sequence>
<gene>
    <name evidence="7" type="ORF">ROJ8625_03536</name>
</gene>
<dbReference type="InterPro" id="IPR036759">
    <property type="entry name" value="TPK_catalytic_sf"/>
</dbReference>
<feature type="domain" description="Thiamin pyrophosphokinase catalytic" evidence="6">
    <location>
        <begin position="34"/>
        <end position="121"/>
    </location>
</feature>
<organism evidence="7 8">
    <name type="scientific">Roseivivax jejudonensis</name>
    <dbReference type="NCBI Taxonomy" id="1529041"/>
    <lineage>
        <taxon>Bacteria</taxon>
        <taxon>Pseudomonadati</taxon>
        <taxon>Pseudomonadota</taxon>
        <taxon>Alphaproteobacteria</taxon>
        <taxon>Rhodobacterales</taxon>
        <taxon>Roseobacteraceae</taxon>
        <taxon>Roseivivax</taxon>
    </lineage>
</organism>
<protein>
    <recommendedName>
        <fullName evidence="5">Thiamine diphosphokinase</fullName>
        <ecNumber evidence="5">2.7.6.2</ecNumber>
    </recommendedName>
</protein>
<reference evidence="7 8" key="1">
    <citation type="submission" date="2017-03" db="EMBL/GenBank/DDBJ databases">
        <authorList>
            <person name="Afonso C.L."/>
            <person name="Miller P.J."/>
            <person name="Scott M.A."/>
            <person name="Spackman E."/>
            <person name="Goraichik I."/>
            <person name="Dimitrov K.M."/>
            <person name="Suarez D.L."/>
            <person name="Swayne D.E."/>
        </authorList>
    </citation>
    <scope>NUCLEOTIDE SEQUENCE [LARGE SCALE GENOMIC DNA]</scope>
    <source>
        <strain evidence="7 8">CECT 8625</strain>
    </source>
</reference>
<evidence type="ECO:0000256" key="2">
    <source>
        <dbReference type="ARBA" id="ARBA00022741"/>
    </source>
</evidence>
<keyword evidence="1" id="KW-0808">Transferase</keyword>
<accession>A0A1X7A2J2</accession>
<dbReference type="CDD" id="cd07995">
    <property type="entry name" value="TPK"/>
    <property type="match status" value="1"/>
</dbReference>
<dbReference type="Proteomes" id="UP000193570">
    <property type="component" value="Unassembled WGS sequence"/>
</dbReference>
<keyword evidence="4" id="KW-0067">ATP-binding</keyword>
<dbReference type="GO" id="GO:0009229">
    <property type="term" value="P:thiamine diphosphate biosynthetic process"/>
    <property type="evidence" value="ECO:0007669"/>
    <property type="project" value="InterPro"/>
</dbReference>
<dbReference type="GO" id="GO:0006772">
    <property type="term" value="P:thiamine metabolic process"/>
    <property type="evidence" value="ECO:0007669"/>
    <property type="project" value="UniProtKB-UniRule"/>
</dbReference>
<dbReference type="AlphaFoldDB" id="A0A1X7A2J2"/>
<dbReference type="GO" id="GO:0004788">
    <property type="term" value="F:thiamine diphosphokinase activity"/>
    <property type="evidence" value="ECO:0007669"/>
    <property type="project" value="UniProtKB-UniRule"/>
</dbReference>
<evidence type="ECO:0000259" key="6">
    <source>
        <dbReference type="Pfam" id="PF04263"/>
    </source>
</evidence>
<dbReference type="EC" id="2.7.6.2" evidence="5"/>
<keyword evidence="2" id="KW-0547">Nucleotide-binding</keyword>
<keyword evidence="3 7" id="KW-0418">Kinase</keyword>
<dbReference type="GO" id="GO:0016301">
    <property type="term" value="F:kinase activity"/>
    <property type="evidence" value="ECO:0007669"/>
    <property type="project" value="UniProtKB-KW"/>
</dbReference>
<evidence type="ECO:0000256" key="3">
    <source>
        <dbReference type="ARBA" id="ARBA00022777"/>
    </source>
</evidence>